<proteinExistence type="predicted"/>
<gene>
    <name evidence="1" type="primary">gp_16361</name>
</gene>
<accession>A0AAE7V493</accession>
<evidence type="ECO:0000313" key="1">
    <source>
        <dbReference type="EMBL" id="QWM89591.1"/>
    </source>
</evidence>
<dbReference type="Proteomes" id="UP000827372">
    <property type="component" value="Segment"/>
</dbReference>
<organism evidence="1 2">
    <name type="scientific">uncultured phage cr91_1</name>
    <dbReference type="NCBI Taxonomy" id="2986403"/>
    <lineage>
        <taxon>Viruses</taxon>
        <taxon>Duplodnaviria</taxon>
        <taxon>Heunggongvirae</taxon>
        <taxon>Uroviricota</taxon>
        <taxon>Caudoviricetes</taxon>
        <taxon>Crassvirales</taxon>
        <taxon>Intestiviridae</taxon>
        <taxon>Crudevirinae</taxon>
        <taxon>Drivevirus</taxon>
        <taxon>Drivevirus gastrointestinalis</taxon>
    </lineage>
</organism>
<name>A0AAE7V493_9CAUD</name>
<dbReference type="GeneID" id="75691569"/>
<dbReference type="RefSeq" id="YP_010359163.1">
    <property type="nucleotide sequence ID" value="NC_062770.1"/>
</dbReference>
<dbReference type="EMBL" id="MZ130480">
    <property type="protein sequence ID" value="QWM89591.1"/>
    <property type="molecule type" value="Genomic_DNA"/>
</dbReference>
<evidence type="ECO:0000313" key="2">
    <source>
        <dbReference type="Proteomes" id="UP000827372"/>
    </source>
</evidence>
<dbReference type="KEGG" id="vg:75691569"/>
<protein>
    <submittedName>
        <fullName evidence="1">Uncharacterized protein</fullName>
    </submittedName>
</protein>
<reference evidence="1 2" key="1">
    <citation type="submission" date="2021-04" db="EMBL/GenBank/DDBJ databases">
        <authorList>
            <person name="Shkoporov A.N."/>
            <person name="Stockdale S.R."/>
            <person name="Guerin E."/>
            <person name="Ross R.P."/>
            <person name="Hill C."/>
        </authorList>
    </citation>
    <scope>NUCLEOTIDE SEQUENCE [LARGE SCALE GENOMIC DNA]</scope>
    <source>
        <strain evidence="2">cr91_1</strain>
    </source>
</reference>
<keyword evidence="2" id="KW-1185">Reference proteome</keyword>
<sequence>MESNVSLFYNVINTNIDKHKAWYNVKDNIIYLKADSQGFKYYLEADTYDFVNGRQLFIILSREKIHSACRPCHVDNFGRLKIRPIVHREYLQTVYSRDSNIQFVLDSMNDEFVAYRI</sequence>